<dbReference type="Proteomes" id="UP000515211">
    <property type="component" value="Chromosome 3"/>
</dbReference>
<keyword evidence="5" id="KW-1185">Reference proteome</keyword>
<evidence type="ECO:0000313" key="5">
    <source>
        <dbReference type="Proteomes" id="UP000515211"/>
    </source>
</evidence>
<feature type="transmembrane region" description="Helical" evidence="4">
    <location>
        <begin position="39"/>
        <end position="56"/>
    </location>
</feature>
<organism evidence="5 6">
    <name type="scientific">Arachis duranensis</name>
    <name type="common">Wild peanut</name>
    <dbReference type="NCBI Taxonomy" id="130453"/>
    <lineage>
        <taxon>Eukaryota</taxon>
        <taxon>Viridiplantae</taxon>
        <taxon>Streptophyta</taxon>
        <taxon>Embryophyta</taxon>
        <taxon>Tracheophyta</taxon>
        <taxon>Spermatophyta</taxon>
        <taxon>Magnoliopsida</taxon>
        <taxon>eudicotyledons</taxon>
        <taxon>Gunneridae</taxon>
        <taxon>Pentapetalae</taxon>
        <taxon>rosids</taxon>
        <taxon>fabids</taxon>
        <taxon>Fabales</taxon>
        <taxon>Fabaceae</taxon>
        <taxon>Papilionoideae</taxon>
        <taxon>50 kb inversion clade</taxon>
        <taxon>dalbergioids sensu lato</taxon>
        <taxon>Dalbergieae</taxon>
        <taxon>Pterocarpus clade</taxon>
        <taxon>Arachis</taxon>
    </lineage>
</organism>
<evidence type="ECO:0000256" key="2">
    <source>
        <dbReference type="ARBA" id="ARBA00022741"/>
    </source>
</evidence>
<evidence type="ECO:0000256" key="1">
    <source>
        <dbReference type="ARBA" id="ARBA00022527"/>
    </source>
</evidence>
<keyword evidence="1" id="KW-0808">Transferase</keyword>
<dbReference type="Gene3D" id="3.30.200.20">
    <property type="entry name" value="Phosphorylase Kinase, domain 1"/>
    <property type="match status" value="1"/>
</dbReference>
<evidence type="ECO:0000256" key="4">
    <source>
        <dbReference type="SAM" id="Phobius"/>
    </source>
</evidence>
<proteinExistence type="predicted"/>
<dbReference type="RefSeq" id="XP_052114307.1">
    <property type="nucleotide sequence ID" value="XM_052258347.1"/>
</dbReference>
<name>A0A9C6THQ0_ARADU</name>
<dbReference type="InterPro" id="IPR011009">
    <property type="entry name" value="Kinase-like_dom_sf"/>
</dbReference>
<reference evidence="5" key="1">
    <citation type="journal article" date="2016" name="Nat. Genet.">
        <title>The genome sequences of Arachis duranensis and Arachis ipaensis, the diploid ancestors of cultivated peanut.</title>
        <authorList>
            <person name="Bertioli D.J."/>
            <person name="Cannon S.B."/>
            <person name="Froenicke L."/>
            <person name="Huang G."/>
            <person name="Farmer A.D."/>
            <person name="Cannon E.K."/>
            <person name="Liu X."/>
            <person name="Gao D."/>
            <person name="Clevenger J."/>
            <person name="Dash S."/>
            <person name="Ren L."/>
            <person name="Moretzsohn M.C."/>
            <person name="Shirasawa K."/>
            <person name="Huang W."/>
            <person name="Vidigal B."/>
            <person name="Abernathy B."/>
            <person name="Chu Y."/>
            <person name="Niederhuth C.E."/>
            <person name="Umale P."/>
            <person name="Araujo A.C."/>
            <person name="Kozik A."/>
            <person name="Kim K.D."/>
            <person name="Burow M.D."/>
            <person name="Varshney R.K."/>
            <person name="Wang X."/>
            <person name="Zhang X."/>
            <person name="Barkley N."/>
            <person name="Guimaraes P.M."/>
            <person name="Isobe S."/>
            <person name="Guo B."/>
            <person name="Liao B."/>
            <person name="Stalker H.T."/>
            <person name="Schmitz R.J."/>
            <person name="Scheffler B.E."/>
            <person name="Leal-Bertioli S.C."/>
            <person name="Xun X."/>
            <person name="Jackson S.A."/>
            <person name="Michelmore R."/>
            <person name="Ozias-Akins P."/>
        </authorList>
    </citation>
    <scope>NUCLEOTIDE SEQUENCE [LARGE SCALE GENOMIC DNA]</scope>
    <source>
        <strain evidence="5">cv. V14167</strain>
    </source>
</reference>
<evidence type="ECO:0000313" key="6">
    <source>
        <dbReference type="RefSeq" id="XP_052114307.1"/>
    </source>
</evidence>
<dbReference type="SUPFAM" id="SSF56112">
    <property type="entry name" value="Protein kinase-like (PK-like)"/>
    <property type="match status" value="1"/>
</dbReference>
<keyword evidence="4" id="KW-0472">Membrane</keyword>
<protein>
    <submittedName>
        <fullName evidence="6">Receptor-like serine/threonine-protein kinase NCRK</fullName>
    </submittedName>
</protein>
<evidence type="ECO:0000256" key="3">
    <source>
        <dbReference type="ARBA" id="ARBA00022840"/>
    </source>
</evidence>
<dbReference type="GeneID" id="127745551"/>
<dbReference type="GO" id="GO:0004674">
    <property type="term" value="F:protein serine/threonine kinase activity"/>
    <property type="evidence" value="ECO:0007669"/>
    <property type="project" value="UniProtKB-KW"/>
</dbReference>
<keyword evidence="1" id="KW-0418">Kinase</keyword>
<keyword evidence="4" id="KW-1133">Transmembrane helix</keyword>
<keyword evidence="1" id="KW-0723">Serine/threonine-protein kinase</keyword>
<dbReference type="AlphaFoldDB" id="A0A9C6THQ0"/>
<dbReference type="PANTHER" id="PTHR47989">
    <property type="entry name" value="OS01G0750732 PROTEIN"/>
    <property type="match status" value="1"/>
</dbReference>
<sequence length="208" mass="22647">MVAPPSFSTAVVPPSGGTVAPVARATVAPLLPCCCRSSYWPLQLPYFLPFFVLFLFRRQKSSNKNGACKDKNPRGLHDRSSRLIASAKLSISSSPDVKGGCLQGGNLSRSLAAPKFKGVQVFTYREIKVATNRFSEANVIGNGGFGLMYRGVLSDGTLAAIKLLRREGVGKNSIKVQKTRTYLTAEAQKIIFSQPVQLNGQYQRYSKQ</sequence>
<keyword evidence="2" id="KW-0547">Nucleotide-binding</keyword>
<accession>A0A9C6THQ0</accession>
<dbReference type="GO" id="GO:0005524">
    <property type="term" value="F:ATP binding"/>
    <property type="evidence" value="ECO:0007669"/>
    <property type="project" value="UniProtKB-KW"/>
</dbReference>
<dbReference type="KEGG" id="adu:127745551"/>
<keyword evidence="4" id="KW-0812">Transmembrane</keyword>
<keyword evidence="3" id="KW-0067">ATP-binding</keyword>
<reference evidence="6" key="2">
    <citation type="submission" date="2025-08" db="UniProtKB">
        <authorList>
            <consortium name="RefSeq"/>
        </authorList>
    </citation>
    <scope>IDENTIFICATION</scope>
    <source>
        <tissue evidence="6">Whole plant</tissue>
    </source>
</reference>
<gene>
    <name evidence="6" type="primary">LOC127745551</name>
</gene>
<dbReference type="PANTHER" id="PTHR47989:SF2">
    <property type="entry name" value="SERINE_THREONINE-PROTEIN KINASE PBL7-RELATED"/>
    <property type="match status" value="1"/>
</dbReference>